<dbReference type="PANTHER" id="PTHR19372:SF7">
    <property type="entry name" value="SULFITE OXIDASE, MITOCHONDRIAL"/>
    <property type="match status" value="1"/>
</dbReference>
<dbReference type="InterPro" id="IPR014756">
    <property type="entry name" value="Ig_E-set"/>
</dbReference>
<feature type="transmembrane region" description="Helical" evidence="1">
    <location>
        <begin position="59"/>
        <end position="77"/>
    </location>
</feature>
<dbReference type="InterPro" id="IPR036374">
    <property type="entry name" value="OxRdtase_Mopterin-bd_sf"/>
</dbReference>
<dbReference type="GO" id="GO:0006790">
    <property type="term" value="P:sulfur compound metabolic process"/>
    <property type="evidence" value="ECO:0007669"/>
    <property type="project" value="TreeGrafter"/>
</dbReference>
<name>A0A4D4JG50_9PSEU</name>
<comment type="caution">
    <text evidence="3">The sequence shown here is derived from an EMBL/GenBank/DDBJ whole genome shotgun (WGS) entry which is preliminary data.</text>
</comment>
<feature type="transmembrane region" description="Helical" evidence="1">
    <location>
        <begin position="109"/>
        <end position="129"/>
    </location>
</feature>
<organism evidence="3 4">
    <name type="scientific">Gandjariella thermophila</name>
    <dbReference type="NCBI Taxonomy" id="1931992"/>
    <lineage>
        <taxon>Bacteria</taxon>
        <taxon>Bacillati</taxon>
        <taxon>Actinomycetota</taxon>
        <taxon>Actinomycetes</taxon>
        <taxon>Pseudonocardiales</taxon>
        <taxon>Pseudonocardiaceae</taxon>
        <taxon>Gandjariella</taxon>
    </lineage>
</organism>
<dbReference type="Proteomes" id="UP000298860">
    <property type="component" value="Unassembled WGS sequence"/>
</dbReference>
<dbReference type="InterPro" id="IPR000572">
    <property type="entry name" value="OxRdtase_Mopterin-bd_dom"/>
</dbReference>
<reference evidence="4" key="1">
    <citation type="submission" date="2019-04" db="EMBL/GenBank/DDBJ databases">
        <title>Draft genome sequence of Pseudonocardiaceae bacterium SL3-2-4.</title>
        <authorList>
            <person name="Ningsih F."/>
            <person name="Yokota A."/>
            <person name="Sakai Y."/>
            <person name="Nanatani K."/>
            <person name="Yabe S."/>
            <person name="Oetari A."/>
            <person name="Sjamsuridzal W."/>
        </authorList>
    </citation>
    <scope>NUCLEOTIDE SEQUENCE [LARGE SCALE GENOMIC DNA]</scope>
    <source>
        <strain evidence="4">SL3-2-4</strain>
    </source>
</reference>
<keyword evidence="4" id="KW-1185">Reference proteome</keyword>
<evidence type="ECO:0000313" key="4">
    <source>
        <dbReference type="Proteomes" id="UP000298860"/>
    </source>
</evidence>
<dbReference type="Gene3D" id="3.90.420.10">
    <property type="entry name" value="Oxidoreductase, molybdopterin-binding domain"/>
    <property type="match status" value="1"/>
</dbReference>
<dbReference type="InterPro" id="IPR008335">
    <property type="entry name" value="Mopterin_OxRdtase_euk"/>
</dbReference>
<keyword evidence="1" id="KW-1133">Transmembrane helix</keyword>
<proteinExistence type="predicted"/>
<dbReference type="SUPFAM" id="SSF56524">
    <property type="entry name" value="Oxidoreductase molybdopterin-binding domain"/>
    <property type="match status" value="1"/>
</dbReference>
<feature type="domain" description="Oxidoreductase molybdopterin-binding" evidence="2">
    <location>
        <begin position="231"/>
        <end position="383"/>
    </location>
</feature>
<dbReference type="GO" id="GO:0020037">
    <property type="term" value="F:heme binding"/>
    <property type="evidence" value="ECO:0007669"/>
    <property type="project" value="TreeGrafter"/>
</dbReference>
<accession>A0A4D4JG50</accession>
<gene>
    <name evidence="3" type="ORF">GTS_44860</name>
</gene>
<keyword evidence="1" id="KW-0472">Membrane</keyword>
<evidence type="ECO:0000256" key="1">
    <source>
        <dbReference type="SAM" id="Phobius"/>
    </source>
</evidence>
<feature type="transmembrane region" description="Helical" evidence="1">
    <location>
        <begin position="156"/>
        <end position="174"/>
    </location>
</feature>
<evidence type="ECO:0000313" key="3">
    <source>
        <dbReference type="EMBL" id="GDY32853.1"/>
    </source>
</evidence>
<dbReference type="GO" id="GO:0008482">
    <property type="term" value="F:sulfite oxidase activity"/>
    <property type="evidence" value="ECO:0007669"/>
    <property type="project" value="TreeGrafter"/>
</dbReference>
<dbReference type="PRINTS" id="PR00407">
    <property type="entry name" value="EUMOPTERIN"/>
</dbReference>
<feature type="transmembrane region" description="Helical" evidence="1">
    <location>
        <begin position="84"/>
        <end position="103"/>
    </location>
</feature>
<dbReference type="Pfam" id="PF00174">
    <property type="entry name" value="Oxidored_molyb"/>
    <property type="match status" value="1"/>
</dbReference>
<keyword evidence="1" id="KW-0812">Transmembrane</keyword>
<dbReference type="EMBL" id="BJFL01000030">
    <property type="protein sequence ID" value="GDY32853.1"/>
    <property type="molecule type" value="Genomic_DNA"/>
</dbReference>
<dbReference type="SUPFAM" id="SSF81296">
    <property type="entry name" value="E set domains"/>
    <property type="match status" value="1"/>
</dbReference>
<sequence>MWIGVLSIGSALAVGHLVAAATGPNSSPYLAVGNTAVDLTPEPVKAFAIREFGAADKTVLLAGMAVVLLALGVLAGLVSRRRALPGLLLVGGLGVVGIAAAAARPDLGALGVLPAVAAAAVGLGVFAWLHRLATAPPAEAAPPTEATPPAPGRRRFLVTAGSVAVVAGAAAAIGQRLSATRGAERSRAALGRIAPAEPAPPVPAGADFAASGTPTFITPNRDFYRVDTALMVPQIEAGDWRLRVHGMVDRELELSFADLTGRRLVERTITLCCVSNDVGGPYISTADFVGVPIREVLAEAGVRPGAQQVLSTSVDGFTAGTPIDVLTDPKRDALLAVAMNGEPLPVEHGFPVRMVTPGLYGYVSATKWLTDLEVTTFDRQAYWVQRGWAQRAPVKTQSRIDRPAAFGKVPAGRVVAAGIAWAQHTGVDRVEVRMDGGPWQVAQLSTEVSTDTWRMWRIELDAPPGGHTLECRATDRSGYTQTGQRTPPEPDGATGWHSVFFTTQ</sequence>
<dbReference type="GO" id="GO:0043546">
    <property type="term" value="F:molybdopterin cofactor binding"/>
    <property type="evidence" value="ECO:0007669"/>
    <property type="project" value="TreeGrafter"/>
</dbReference>
<evidence type="ECO:0000259" key="2">
    <source>
        <dbReference type="Pfam" id="PF00174"/>
    </source>
</evidence>
<dbReference type="Gene3D" id="2.60.40.650">
    <property type="match status" value="1"/>
</dbReference>
<dbReference type="AlphaFoldDB" id="A0A4D4JG50"/>
<protein>
    <submittedName>
        <fullName evidence="3">Molybdopterin-binding protein</fullName>
    </submittedName>
</protein>
<dbReference type="PANTHER" id="PTHR19372">
    <property type="entry name" value="SULFITE REDUCTASE"/>
    <property type="match status" value="1"/>
</dbReference>